<dbReference type="Proteomes" id="UP000276309">
    <property type="component" value="Chromosome"/>
</dbReference>
<dbReference type="EMBL" id="CP032050">
    <property type="protein sequence ID" value="AYN66376.1"/>
    <property type="molecule type" value="Genomic_DNA"/>
</dbReference>
<dbReference type="AlphaFoldDB" id="A0A3G2L2E6"/>
<protein>
    <submittedName>
        <fullName evidence="2">Uncharacterized protein</fullName>
    </submittedName>
</protein>
<keyword evidence="1" id="KW-0472">Membrane</keyword>
<gene>
    <name evidence="2" type="ORF">D1013_02750</name>
</gene>
<dbReference type="OrthoDB" id="1434227at2"/>
<evidence type="ECO:0000313" key="2">
    <source>
        <dbReference type="EMBL" id="AYN66376.1"/>
    </source>
</evidence>
<organism evidence="2 3">
    <name type="scientific">Euzebyella marina</name>
    <dbReference type="NCBI Taxonomy" id="1761453"/>
    <lineage>
        <taxon>Bacteria</taxon>
        <taxon>Pseudomonadati</taxon>
        <taxon>Bacteroidota</taxon>
        <taxon>Flavobacteriia</taxon>
        <taxon>Flavobacteriales</taxon>
        <taxon>Flavobacteriaceae</taxon>
        <taxon>Euzebyella</taxon>
    </lineage>
</organism>
<keyword evidence="1" id="KW-1133">Transmembrane helix</keyword>
<dbReference type="KEGG" id="emar:D1013_02750"/>
<proteinExistence type="predicted"/>
<keyword evidence="1" id="KW-0812">Transmembrane</keyword>
<sequence length="238" mass="28451">MNITRVIINRLLFRFVPIVGLFIFIAHYNKITLDNILEKFSLLEWLLVGLFIYFCYDLIKHIKKVIERKKILQKARLEDVPTDLDYPRKLNFLDKRISINEKSIDVFFKNNVILHLSKDKKLMDIKTPFGRKNLNFNDIQFLFLEYNQYEKDTLIDQFSSGSTNDKNVWYNSIMAMLTNGKQTKLFEAKLEETNYELMEDSRISGIDEERSYLENGKMLIRLFSHFTMKKYMVLNNKV</sequence>
<feature type="transmembrane region" description="Helical" evidence="1">
    <location>
        <begin position="12"/>
        <end position="28"/>
    </location>
</feature>
<evidence type="ECO:0000313" key="3">
    <source>
        <dbReference type="Proteomes" id="UP000276309"/>
    </source>
</evidence>
<accession>A0A3G2L2E6</accession>
<name>A0A3G2L2E6_9FLAO</name>
<keyword evidence="3" id="KW-1185">Reference proteome</keyword>
<evidence type="ECO:0000256" key="1">
    <source>
        <dbReference type="SAM" id="Phobius"/>
    </source>
</evidence>
<feature type="transmembrane region" description="Helical" evidence="1">
    <location>
        <begin position="40"/>
        <end position="59"/>
    </location>
</feature>
<reference evidence="2 3" key="1">
    <citation type="submission" date="2018-08" db="EMBL/GenBank/DDBJ databases">
        <title>The reduced genetic potential of extracellular carbohydrate catabolism in Euzebyella marina RN62, a Flavobacteriia bacterium isolated from the hadal water.</title>
        <authorList>
            <person name="Xue C."/>
        </authorList>
    </citation>
    <scope>NUCLEOTIDE SEQUENCE [LARGE SCALE GENOMIC DNA]</scope>
    <source>
        <strain evidence="2 3">RN62</strain>
    </source>
</reference>